<reference evidence="1 2" key="1">
    <citation type="submission" date="2018-12" db="EMBL/GenBank/DDBJ databases">
        <title>Rubrispira sanarue gen. nov., sp., nov., a member of the order Silvanigrellales, isolated from a brackish lake in Hamamatsu Japan.</title>
        <authorList>
            <person name="Maejima Y."/>
            <person name="Iino T."/>
            <person name="Muraguchi Y."/>
            <person name="Fukuda K."/>
            <person name="Nojiri H."/>
            <person name="Ohkuma M."/>
            <person name="Moriuchi R."/>
            <person name="Dohra H."/>
            <person name="Kimbara K."/>
            <person name="Shintani M."/>
        </authorList>
    </citation>
    <scope>NUCLEOTIDE SEQUENCE [LARGE SCALE GENOMIC DNA]</scope>
    <source>
        <strain evidence="1 2">RF1110005</strain>
    </source>
</reference>
<gene>
    <name evidence="1" type="ORF">JCM31447_09510</name>
</gene>
<accession>A0A4P2VL89</accession>
<proteinExistence type="predicted"/>
<dbReference type="OrthoDB" id="9967615at2"/>
<protein>
    <submittedName>
        <fullName evidence="1">Uncharacterized protein</fullName>
    </submittedName>
</protein>
<dbReference type="EMBL" id="AP019368">
    <property type="protein sequence ID" value="BBH52510.1"/>
    <property type="molecule type" value="Genomic_DNA"/>
</dbReference>
<organism evidence="1 2">
    <name type="scientific">Fluviispira sanaruensis</name>
    <dbReference type="NCBI Taxonomy" id="2493639"/>
    <lineage>
        <taxon>Bacteria</taxon>
        <taxon>Pseudomonadati</taxon>
        <taxon>Bdellovibrionota</taxon>
        <taxon>Oligoflexia</taxon>
        <taxon>Silvanigrellales</taxon>
        <taxon>Silvanigrellaceae</taxon>
        <taxon>Fluviispira</taxon>
    </lineage>
</organism>
<dbReference type="AlphaFoldDB" id="A0A4P2VL89"/>
<dbReference type="Proteomes" id="UP000291236">
    <property type="component" value="Chromosome"/>
</dbReference>
<evidence type="ECO:0000313" key="1">
    <source>
        <dbReference type="EMBL" id="BBH52510.1"/>
    </source>
</evidence>
<dbReference type="KEGG" id="sbf:JCM31447_09510"/>
<name>A0A4P2VL89_FLUSA</name>
<keyword evidence="2" id="KW-1185">Reference proteome</keyword>
<sequence length="268" mass="30988">MPIRKVLILIFISAQIVSCGVKVTAERKGIQDAPQDPVQKPDPIENTSKHYTYYMNAENTKESFYILKVKTHKNGADVKVDSFPKRFKGSFFFKINILHFFFDKKVNQKDCDEVKIIALSSKNLVDNKKFVRDWTPVMINLDSQINFLKAGFENSVKKFVADKLGIDWTNVSFNHKLILKDISYDIKYNNEAISNIIDEINEFKASTDNFINNEMKYYGYTSVGNKFSDLVCDLYLGNAKLSMKFVGRNSEDDKDFTAEVNFDYIDKY</sequence>
<dbReference type="RefSeq" id="WP_130607080.1">
    <property type="nucleotide sequence ID" value="NZ_AP019368.1"/>
</dbReference>
<evidence type="ECO:0000313" key="2">
    <source>
        <dbReference type="Proteomes" id="UP000291236"/>
    </source>
</evidence>